<keyword evidence="2" id="KW-1185">Reference proteome</keyword>
<gene>
    <name evidence="1" type="ORF">PEDI_19570</name>
</gene>
<accession>A0AAN5AJA2</accession>
<protein>
    <submittedName>
        <fullName evidence="1">Uncharacterized protein</fullName>
    </submittedName>
</protein>
<evidence type="ECO:0000313" key="1">
    <source>
        <dbReference type="EMBL" id="GJM61405.1"/>
    </source>
</evidence>
<sequence length="47" mass="4942">MGAYKLNDACANPLPATGGELRGSAIFGVFSREKEASQPQFGQLGQQ</sequence>
<dbReference type="EMBL" id="BQKE01000001">
    <property type="protein sequence ID" value="GJM61405.1"/>
    <property type="molecule type" value="Genomic_DNA"/>
</dbReference>
<dbReference type="Proteomes" id="UP001310022">
    <property type="component" value="Unassembled WGS sequence"/>
</dbReference>
<proteinExistence type="predicted"/>
<name>A0AAN5AJA2_9BACT</name>
<dbReference type="AlphaFoldDB" id="A0AAN5AJA2"/>
<comment type="caution">
    <text evidence="1">The sequence shown here is derived from an EMBL/GenBank/DDBJ whole genome shotgun (WGS) entry which is preliminary data.</text>
</comment>
<organism evidence="1 2">
    <name type="scientific">Persicobacter diffluens</name>
    <dbReference type="NCBI Taxonomy" id="981"/>
    <lineage>
        <taxon>Bacteria</taxon>
        <taxon>Pseudomonadati</taxon>
        <taxon>Bacteroidota</taxon>
        <taxon>Cytophagia</taxon>
        <taxon>Cytophagales</taxon>
        <taxon>Persicobacteraceae</taxon>
        <taxon>Persicobacter</taxon>
    </lineage>
</organism>
<reference evidence="1 2" key="1">
    <citation type="submission" date="2021-12" db="EMBL/GenBank/DDBJ databases">
        <title>Genome sequencing of bacteria with rrn-lacking chromosome and rrn-plasmid.</title>
        <authorList>
            <person name="Anda M."/>
            <person name="Iwasaki W."/>
        </authorList>
    </citation>
    <scope>NUCLEOTIDE SEQUENCE [LARGE SCALE GENOMIC DNA]</scope>
    <source>
        <strain evidence="1 2">NBRC 15940</strain>
    </source>
</reference>
<evidence type="ECO:0000313" key="2">
    <source>
        <dbReference type="Proteomes" id="UP001310022"/>
    </source>
</evidence>